<evidence type="ECO:0000313" key="21">
    <source>
        <dbReference type="EMBL" id="KXV56514.1"/>
    </source>
</evidence>
<evidence type="ECO:0000256" key="16">
    <source>
        <dbReference type="ARBA" id="ARBA00032717"/>
    </source>
</evidence>
<evidence type="ECO:0000256" key="3">
    <source>
        <dbReference type="ARBA" id="ARBA00011700"/>
    </source>
</evidence>
<organism evidence="20 23">
    <name type="scientific">Acetobacter senegalensis</name>
    <dbReference type="NCBI Taxonomy" id="446692"/>
    <lineage>
        <taxon>Bacteria</taxon>
        <taxon>Pseudomonadati</taxon>
        <taxon>Pseudomonadota</taxon>
        <taxon>Alphaproteobacteria</taxon>
        <taxon>Acetobacterales</taxon>
        <taxon>Acetobacteraceae</taxon>
        <taxon>Acetobacter</taxon>
    </lineage>
</organism>
<comment type="function">
    <text evidence="12">Cytochrome bo(3) ubiquinol terminal oxidase is the component of the aerobic respiratory chain of E.coli that predominates when cells are grown at high aeration. Has proton pump activity across the membrane in addition to electron transfer, pumping 2 protons/electron.</text>
</comment>
<keyword evidence="23" id="KW-1185">Reference proteome</keyword>
<protein>
    <recommendedName>
        <fullName evidence="4">Cytochrome bo(3) ubiquinol oxidase subunit 3</fullName>
    </recommendedName>
    <alternativeName>
        <fullName evidence="15">Cytochrome o ubiquinol oxidase subunit 3</fullName>
    </alternativeName>
    <alternativeName>
        <fullName evidence="13">Oxidase bo(3) subunit 3</fullName>
    </alternativeName>
    <alternativeName>
        <fullName evidence="16">Ubiquinol oxidase polypeptide III</fullName>
    </alternativeName>
    <alternativeName>
        <fullName evidence="14">Ubiquinol oxidase subunit 3</fullName>
    </alternativeName>
</protein>
<evidence type="ECO:0000256" key="14">
    <source>
        <dbReference type="ARBA" id="ARBA00031884"/>
    </source>
</evidence>
<dbReference type="OrthoDB" id="9810850at2"/>
<feature type="transmembrane region" description="Helical" evidence="18">
    <location>
        <begin position="94"/>
        <end position="111"/>
    </location>
</feature>
<dbReference type="InterPro" id="IPR000298">
    <property type="entry name" value="Cyt_c_oxidase-like_su3"/>
</dbReference>
<evidence type="ECO:0000256" key="1">
    <source>
        <dbReference type="ARBA" id="ARBA00004651"/>
    </source>
</evidence>
<feature type="transmembrane region" description="Helical" evidence="18">
    <location>
        <begin position="131"/>
        <end position="158"/>
    </location>
</feature>
<reference evidence="22 25" key="1">
    <citation type="submission" date="2014-06" db="EMBL/GenBank/DDBJ databases">
        <authorList>
            <person name="Ju J."/>
            <person name="Zhang J."/>
        </authorList>
    </citation>
    <scope>NUCLEOTIDE SEQUENCE [LARGE SCALE GENOMIC DNA]</scope>
    <source>
        <strain evidence="22">DmL_050</strain>
    </source>
</reference>
<dbReference type="EMBL" id="LHZU01000148">
    <property type="protein sequence ID" value="KXV56514.1"/>
    <property type="molecule type" value="Genomic_DNA"/>
</dbReference>
<evidence type="ECO:0000256" key="2">
    <source>
        <dbReference type="ARBA" id="ARBA00010581"/>
    </source>
</evidence>
<dbReference type="GeneID" id="34782574"/>
<evidence type="ECO:0000313" key="22">
    <source>
        <dbReference type="EMBL" id="OUL66599.1"/>
    </source>
</evidence>
<evidence type="ECO:0000313" key="20">
    <source>
        <dbReference type="EMBL" id="CEF40860.1"/>
    </source>
</evidence>
<dbReference type="Proteomes" id="UP000195072">
    <property type="component" value="Unassembled WGS sequence"/>
</dbReference>
<evidence type="ECO:0000256" key="9">
    <source>
        <dbReference type="ARBA" id="ARBA00022989"/>
    </source>
</evidence>
<keyword evidence="6" id="KW-1003">Cell membrane</keyword>
<evidence type="ECO:0000256" key="18">
    <source>
        <dbReference type="SAM" id="Phobius"/>
    </source>
</evidence>
<dbReference type="SUPFAM" id="SSF81452">
    <property type="entry name" value="Cytochrome c oxidase subunit III-like"/>
    <property type="match status" value="1"/>
</dbReference>
<evidence type="ECO:0000256" key="13">
    <source>
        <dbReference type="ARBA" id="ARBA00030072"/>
    </source>
</evidence>
<dbReference type="GO" id="GO:0009486">
    <property type="term" value="F:cytochrome bo3 ubiquinol oxidase activity"/>
    <property type="evidence" value="ECO:0007669"/>
    <property type="project" value="InterPro"/>
</dbReference>
<dbReference type="PANTHER" id="PTHR11403">
    <property type="entry name" value="CYTOCHROME C OXIDASE SUBUNIT III"/>
    <property type="match status" value="1"/>
</dbReference>
<feature type="transmembrane region" description="Helical" evidence="18">
    <location>
        <begin position="179"/>
        <end position="197"/>
    </location>
</feature>
<dbReference type="EMBL" id="LN606600">
    <property type="protein sequence ID" value="CEF40860.1"/>
    <property type="molecule type" value="Genomic_DNA"/>
</dbReference>
<keyword evidence="11 18" id="KW-0472">Membrane</keyword>
<dbReference type="Gene3D" id="1.20.120.80">
    <property type="entry name" value="Cytochrome c oxidase, subunit III, four-helix bundle"/>
    <property type="match status" value="1"/>
</dbReference>
<evidence type="ECO:0000256" key="8">
    <source>
        <dbReference type="ARBA" id="ARBA00022982"/>
    </source>
</evidence>
<evidence type="ECO:0000256" key="5">
    <source>
        <dbReference type="ARBA" id="ARBA00022448"/>
    </source>
</evidence>
<dbReference type="Proteomes" id="UP000056109">
    <property type="component" value="Chromosome I"/>
</dbReference>
<evidence type="ECO:0000313" key="24">
    <source>
        <dbReference type="Proteomes" id="UP000075360"/>
    </source>
</evidence>
<evidence type="ECO:0000313" key="25">
    <source>
        <dbReference type="Proteomes" id="UP000195072"/>
    </source>
</evidence>
<dbReference type="InterPro" id="IPR024791">
    <property type="entry name" value="Cyt_c/ubiquinol_Oxase_su3"/>
</dbReference>
<dbReference type="PROSITE" id="PS50253">
    <property type="entry name" value="COX3"/>
    <property type="match status" value="1"/>
</dbReference>
<comment type="subunit">
    <text evidence="3">Heterooctamer of two A chains, two B chains, two C chains and two D chains.</text>
</comment>
<reference evidence="23" key="3">
    <citation type="submission" date="2014-09" db="EMBL/GenBank/DDBJ databases">
        <authorList>
            <person name="Illeghems K.G."/>
        </authorList>
    </citation>
    <scope>NUCLEOTIDE SEQUENCE [LARGE SCALE GENOMIC DNA]</scope>
    <source>
        <strain evidence="23">108B</strain>
    </source>
</reference>
<dbReference type="PANTHER" id="PTHR11403:SF2">
    <property type="entry name" value="CYTOCHROME BO(3) UBIQUINOL OXIDASE SUBUNIT 3"/>
    <property type="match status" value="1"/>
</dbReference>
<evidence type="ECO:0000256" key="17">
    <source>
        <dbReference type="RuleBase" id="RU003376"/>
    </source>
</evidence>
<dbReference type="AlphaFoldDB" id="A0A0U5ESR3"/>
<dbReference type="RefSeq" id="WP_035380646.1">
    <property type="nucleotide sequence ID" value="NZ_JAIMFP010000011.1"/>
</dbReference>
<keyword evidence="9 18" id="KW-1133">Transmembrane helix</keyword>
<accession>A0A0U5ESR3</accession>
<feature type="domain" description="Heme-copper oxidase subunit III family profile" evidence="19">
    <location>
        <begin position="1"/>
        <end position="200"/>
    </location>
</feature>
<comment type="subcellular location">
    <subcellularLocation>
        <location evidence="1 17">Cell membrane</location>
        <topology evidence="1 17">Multi-pass membrane protein</topology>
    </subcellularLocation>
</comment>
<evidence type="ECO:0000256" key="10">
    <source>
        <dbReference type="ARBA" id="ARBA00023002"/>
    </source>
</evidence>
<evidence type="ECO:0000256" key="15">
    <source>
        <dbReference type="ARBA" id="ARBA00032189"/>
    </source>
</evidence>
<dbReference type="EMBL" id="JOOZ01000029">
    <property type="protein sequence ID" value="OUL66599.1"/>
    <property type="molecule type" value="Genomic_DNA"/>
</dbReference>
<dbReference type="Proteomes" id="UP000075360">
    <property type="component" value="Unassembled WGS sequence"/>
</dbReference>
<evidence type="ECO:0000256" key="6">
    <source>
        <dbReference type="ARBA" id="ARBA00022475"/>
    </source>
</evidence>
<evidence type="ECO:0000256" key="12">
    <source>
        <dbReference type="ARBA" id="ARBA00025694"/>
    </source>
</evidence>
<gene>
    <name evidence="20" type="primary">cyaC</name>
    <name evidence="21" type="ORF">AD948_16605</name>
    <name evidence="20" type="ORF">ASN_1506</name>
    <name evidence="22" type="ORF">HK16_09525</name>
</gene>
<dbReference type="GO" id="GO:0004129">
    <property type="term" value="F:cytochrome-c oxidase activity"/>
    <property type="evidence" value="ECO:0007669"/>
    <property type="project" value="InterPro"/>
</dbReference>
<evidence type="ECO:0000256" key="4">
    <source>
        <dbReference type="ARBA" id="ARBA00014687"/>
    </source>
</evidence>
<keyword evidence="7 17" id="KW-0812">Transmembrane</keyword>
<dbReference type="InterPro" id="IPR035973">
    <property type="entry name" value="Cyt_c_oxidase_su3-like_sf"/>
</dbReference>
<keyword evidence="5" id="KW-0813">Transport</keyword>
<dbReference type="InterPro" id="IPR014206">
    <property type="entry name" value="Cyt_c_ubiqinol_oxidase_su3"/>
</dbReference>
<evidence type="ECO:0000256" key="7">
    <source>
        <dbReference type="ARBA" id="ARBA00022692"/>
    </source>
</evidence>
<dbReference type="GO" id="GO:0005886">
    <property type="term" value="C:plasma membrane"/>
    <property type="evidence" value="ECO:0007669"/>
    <property type="project" value="UniProtKB-SubCell"/>
</dbReference>
<evidence type="ECO:0000256" key="11">
    <source>
        <dbReference type="ARBA" id="ARBA00023136"/>
    </source>
</evidence>
<dbReference type="KEGG" id="asz:ASN_1506"/>
<dbReference type="GO" id="GO:0019646">
    <property type="term" value="P:aerobic electron transport chain"/>
    <property type="evidence" value="ECO:0007669"/>
    <property type="project" value="InterPro"/>
</dbReference>
<dbReference type="Pfam" id="PF00510">
    <property type="entry name" value="COX3"/>
    <property type="match status" value="1"/>
</dbReference>
<keyword evidence="10 20" id="KW-0560">Oxidoreductase</keyword>
<reference evidence="20" key="2">
    <citation type="submission" date="2014-09" db="EMBL/GenBank/DDBJ databases">
        <authorList>
            <person name="Magalhaes I.L.F."/>
            <person name="Oliveira U."/>
            <person name="Santos F.R."/>
            <person name="Vidigal T.H.D.A."/>
            <person name="Brescovit A.D."/>
            <person name="Santos A.J."/>
        </authorList>
    </citation>
    <scope>NUCLEOTIDE SEQUENCE</scope>
    <source>
        <strain evidence="20">108B</strain>
    </source>
</reference>
<feature type="transmembrane region" description="Helical" evidence="18">
    <location>
        <begin position="21"/>
        <end position="45"/>
    </location>
</feature>
<dbReference type="PATRIC" id="fig|446692.3.peg.1529"/>
<comment type="similarity">
    <text evidence="2 17">Belongs to the cytochrome c oxidase subunit 3 family.</text>
</comment>
<keyword evidence="8" id="KW-0249">Electron transport</keyword>
<evidence type="ECO:0000313" key="23">
    <source>
        <dbReference type="Proteomes" id="UP000056109"/>
    </source>
</evidence>
<evidence type="ECO:0000259" key="19">
    <source>
        <dbReference type="PROSITE" id="PS50253"/>
    </source>
</evidence>
<dbReference type="CDD" id="cd02863">
    <property type="entry name" value="Ubiquinol_oxidase_III"/>
    <property type="match status" value="1"/>
</dbReference>
<proteinExistence type="inferred from homology"/>
<dbReference type="InterPro" id="IPR033946">
    <property type="entry name" value="Ubiquinol_oxase_su3_dom"/>
</dbReference>
<dbReference type="InterPro" id="IPR013833">
    <property type="entry name" value="Cyt_c_oxidase_su3_a-hlx"/>
</dbReference>
<reference evidence="21 24" key="4">
    <citation type="submission" date="2015-06" db="EMBL/GenBank/DDBJ databases">
        <title>Improved classification and identification of acetic acid bacteria using matrix-assisted laser desorption/ionization time-of-flight mass spectrometry; Gluconobacter nephelii and Gluconobacter uchimurae are later heterotypic synonyms of Gluconobacter japonicus and Gluconobacter oxydans, respectively.</title>
        <authorList>
            <person name="Li L."/>
            <person name="Cleenwerck I."/>
            <person name="De Vuyst L."/>
            <person name="Vandamme P."/>
        </authorList>
    </citation>
    <scope>NUCLEOTIDE SEQUENCE [LARGE SCALE GENOMIC DNA]</scope>
    <source>
        <strain evidence="21 24">LMG 23690</strain>
    </source>
</reference>
<feature type="transmembrane region" description="Helical" evidence="18">
    <location>
        <begin position="65"/>
        <end position="82"/>
    </location>
</feature>
<sequence>MAHDTTVPTSGHDEHHHESPVVFGFWVYLMTDCIIFGSLFAAFAVLRNQFNGGPSGHELFELSGLGLETALLLVSSITYGFGMIAAHKNEISKVIMWLGVTFLLGLGFVGLEVNEFAHMIHEGAGPDRSAFLSAFFTLVSTHGLHVTCGLIWIVTLIVQLMGTTEIPERMMNKLTCLSLFWHFLDIVWICVFTYVYLASMI</sequence>
<dbReference type="FunFam" id="1.20.120.80:FF:000001">
    <property type="entry name" value="Cytochrome (Ubi)quinol oxidase subunit III"/>
    <property type="match status" value="1"/>
</dbReference>
<dbReference type="NCBIfam" id="TIGR02842">
    <property type="entry name" value="CyoC"/>
    <property type="match status" value="1"/>
</dbReference>
<name>A0A0U5ESR3_9PROT</name>